<keyword evidence="5" id="KW-0560">Oxidoreductase</keyword>
<keyword evidence="6" id="KW-1185">Reference proteome</keyword>
<gene>
    <name evidence="5" type="ORF">GCM10009838_09090</name>
</gene>
<feature type="domain" description="FAD-binding" evidence="4">
    <location>
        <begin position="13"/>
        <end position="342"/>
    </location>
</feature>
<evidence type="ECO:0000256" key="3">
    <source>
        <dbReference type="ARBA" id="ARBA00022827"/>
    </source>
</evidence>
<reference evidence="5 6" key="1">
    <citation type="journal article" date="2019" name="Int. J. Syst. Evol. Microbiol.">
        <title>The Global Catalogue of Microorganisms (GCM) 10K type strain sequencing project: providing services to taxonomists for standard genome sequencing and annotation.</title>
        <authorList>
            <consortium name="The Broad Institute Genomics Platform"/>
            <consortium name="The Broad Institute Genome Sequencing Center for Infectious Disease"/>
            <person name="Wu L."/>
            <person name="Ma J."/>
        </authorList>
    </citation>
    <scope>NUCLEOTIDE SEQUENCE [LARGE SCALE GENOMIC DNA]</scope>
    <source>
        <strain evidence="5 6">JCM 16013</strain>
    </source>
</reference>
<dbReference type="EMBL" id="BAAAQM010000003">
    <property type="protein sequence ID" value="GAA1955576.1"/>
    <property type="molecule type" value="Genomic_DNA"/>
</dbReference>
<dbReference type="InterPro" id="IPR002938">
    <property type="entry name" value="FAD-bd"/>
</dbReference>
<accession>A0ABN2QNE8</accession>
<dbReference type="PANTHER" id="PTHR43004:SF19">
    <property type="entry name" value="BINDING MONOOXYGENASE, PUTATIVE (JCVI)-RELATED"/>
    <property type="match status" value="1"/>
</dbReference>
<dbReference type="GO" id="GO:0004497">
    <property type="term" value="F:monooxygenase activity"/>
    <property type="evidence" value="ECO:0007669"/>
    <property type="project" value="UniProtKB-KW"/>
</dbReference>
<dbReference type="SUPFAM" id="SSF51905">
    <property type="entry name" value="FAD/NAD(P)-binding domain"/>
    <property type="match status" value="1"/>
</dbReference>
<evidence type="ECO:0000313" key="6">
    <source>
        <dbReference type="Proteomes" id="UP001499854"/>
    </source>
</evidence>
<evidence type="ECO:0000256" key="1">
    <source>
        <dbReference type="ARBA" id="ARBA00001974"/>
    </source>
</evidence>
<dbReference type="InterPro" id="IPR050641">
    <property type="entry name" value="RIFMO-like"/>
</dbReference>
<sequence>MSEMIDENAGGRVVVVGAGPTGLLLAGDLAEAGVPVTLVERRHAGRSNLSRALVVHATTLEAFDARGIADDLIAKGAPVQALRLFDTAVVDVSELPTPYPYLLVVPQYETEAVLQARLDRLGVVTRHETEVVGLRQDADGVALTVRDADGTREERAAYVVGTDGHDSSIRRLLGVEFPGHTVVASVMLVDAVLADPPSLRIATNTDGDKFAFVAPFKDGYHRIIAWDQSHPKAESEPVDLDEVRAVLHATLGTDFGMGEPRWSSRFHSDERQAEHYRAGRVFLAGDAAHTHSPAGGQGMNTGLLDAANLSWKLAAVLRGRAGDALLDTYESERYPVGTAVIKGSGRLLRAAQIKATPARKLRNLAMHFALQRPLVNRRIGFALSGLWVRYAAPAGAHELTGHRAGDVPLTGSPSRLFEALRGGGFVLLAPTELHEPAAEAGVRTAVPADGGPVRLIRPDGYIAWAADTPGAEEVALAIRASGA</sequence>
<proteinExistence type="predicted"/>
<comment type="caution">
    <text evidence="5">The sequence shown here is derived from an EMBL/GenBank/DDBJ whole genome shotgun (WGS) entry which is preliminary data.</text>
</comment>
<dbReference type="InterPro" id="IPR036188">
    <property type="entry name" value="FAD/NAD-bd_sf"/>
</dbReference>
<dbReference type="Pfam" id="PF21274">
    <property type="entry name" value="Rng_hyd_C"/>
    <property type="match status" value="1"/>
</dbReference>
<keyword evidence="5" id="KW-0503">Monooxygenase</keyword>
<comment type="cofactor">
    <cofactor evidence="1">
        <name>FAD</name>
        <dbReference type="ChEBI" id="CHEBI:57692"/>
    </cofactor>
</comment>
<dbReference type="Proteomes" id="UP001499854">
    <property type="component" value="Unassembled WGS sequence"/>
</dbReference>
<evidence type="ECO:0000259" key="4">
    <source>
        <dbReference type="Pfam" id="PF01494"/>
    </source>
</evidence>
<keyword evidence="2" id="KW-0285">Flavoprotein</keyword>
<evidence type="ECO:0000256" key="2">
    <source>
        <dbReference type="ARBA" id="ARBA00022630"/>
    </source>
</evidence>
<evidence type="ECO:0000313" key="5">
    <source>
        <dbReference type="EMBL" id="GAA1955576.1"/>
    </source>
</evidence>
<name>A0ABN2QNE8_9ACTN</name>
<protein>
    <submittedName>
        <fullName evidence="5">FAD-dependent monooxygenase</fullName>
    </submittedName>
</protein>
<dbReference type="Gene3D" id="3.30.70.2450">
    <property type="match status" value="1"/>
</dbReference>
<dbReference type="Gene3D" id="3.40.30.120">
    <property type="match status" value="1"/>
</dbReference>
<dbReference type="PRINTS" id="PR00420">
    <property type="entry name" value="RNGMNOXGNASE"/>
</dbReference>
<organism evidence="5 6">
    <name type="scientific">Catenulispora subtropica</name>
    <dbReference type="NCBI Taxonomy" id="450798"/>
    <lineage>
        <taxon>Bacteria</taxon>
        <taxon>Bacillati</taxon>
        <taxon>Actinomycetota</taxon>
        <taxon>Actinomycetes</taxon>
        <taxon>Catenulisporales</taxon>
        <taxon>Catenulisporaceae</taxon>
        <taxon>Catenulispora</taxon>
    </lineage>
</organism>
<dbReference type="Pfam" id="PF01494">
    <property type="entry name" value="FAD_binding_3"/>
    <property type="match status" value="1"/>
</dbReference>
<dbReference type="PANTHER" id="PTHR43004">
    <property type="entry name" value="TRK SYSTEM POTASSIUM UPTAKE PROTEIN"/>
    <property type="match status" value="1"/>
</dbReference>
<dbReference type="Gene3D" id="3.50.50.60">
    <property type="entry name" value="FAD/NAD(P)-binding domain"/>
    <property type="match status" value="1"/>
</dbReference>
<keyword evidence="3" id="KW-0274">FAD</keyword>